<dbReference type="Pfam" id="PF07733">
    <property type="entry name" value="DNA_pol3_alpha"/>
    <property type="match status" value="1"/>
</dbReference>
<dbReference type="Gene3D" id="3.20.20.140">
    <property type="entry name" value="Metal-dependent hydrolases"/>
    <property type="match status" value="1"/>
</dbReference>
<dbReference type="InterPro" id="IPR004013">
    <property type="entry name" value="PHP_dom"/>
</dbReference>
<keyword evidence="7" id="KW-0239">DNA-directed DNA polymerase</keyword>
<evidence type="ECO:0000256" key="6">
    <source>
        <dbReference type="ARBA" id="ARBA00022705"/>
    </source>
</evidence>
<dbReference type="AlphaFoldDB" id="A0A1I5RJ30"/>
<dbReference type="NCBIfam" id="NF004226">
    <property type="entry name" value="PRK05673.1"/>
    <property type="match status" value="1"/>
</dbReference>
<dbReference type="Pfam" id="PF17657">
    <property type="entry name" value="DNA_pol3_finger"/>
    <property type="match status" value="1"/>
</dbReference>
<gene>
    <name evidence="10" type="ORF">SAMN05444277_101252</name>
</gene>
<dbReference type="GO" id="GO:0006260">
    <property type="term" value="P:DNA replication"/>
    <property type="evidence" value="ECO:0007669"/>
    <property type="project" value="UniProtKB-KW"/>
</dbReference>
<dbReference type="Proteomes" id="UP000199031">
    <property type="component" value="Unassembled WGS sequence"/>
</dbReference>
<comment type="catalytic activity">
    <reaction evidence="8">
        <text>DNA(n) + a 2'-deoxyribonucleoside 5'-triphosphate = DNA(n+1) + diphosphate</text>
        <dbReference type="Rhea" id="RHEA:22508"/>
        <dbReference type="Rhea" id="RHEA-COMP:17339"/>
        <dbReference type="Rhea" id="RHEA-COMP:17340"/>
        <dbReference type="ChEBI" id="CHEBI:33019"/>
        <dbReference type="ChEBI" id="CHEBI:61560"/>
        <dbReference type="ChEBI" id="CHEBI:173112"/>
        <dbReference type="EC" id="2.7.7.7"/>
    </reaction>
</comment>
<evidence type="ECO:0000256" key="8">
    <source>
        <dbReference type="ARBA" id="ARBA00049244"/>
    </source>
</evidence>
<dbReference type="InterPro" id="IPR040982">
    <property type="entry name" value="DNA_pol3_finger"/>
</dbReference>
<dbReference type="InterPro" id="IPR016195">
    <property type="entry name" value="Pol/histidinol_Pase-like"/>
</dbReference>
<dbReference type="CDD" id="cd12113">
    <property type="entry name" value="PHP_PolIIIA_DnaE3"/>
    <property type="match status" value="1"/>
</dbReference>
<evidence type="ECO:0000259" key="9">
    <source>
        <dbReference type="SMART" id="SM00481"/>
    </source>
</evidence>
<evidence type="ECO:0000256" key="1">
    <source>
        <dbReference type="ARBA" id="ARBA00004496"/>
    </source>
</evidence>
<evidence type="ECO:0000256" key="2">
    <source>
        <dbReference type="ARBA" id="ARBA00012417"/>
    </source>
</evidence>
<comment type="subcellular location">
    <subcellularLocation>
        <location evidence="1">Cytoplasm</location>
    </subcellularLocation>
</comment>
<evidence type="ECO:0000256" key="7">
    <source>
        <dbReference type="ARBA" id="ARBA00022932"/>
    </source>
</evidence>
<dbReference type="Pfam" id="PF01336">
    <property type="entry name" value="tRNA_anti-codon"/>
    <property type="match status" value="1"/>
</dbReference>
<keyword evidence="11" id="KW-1185">Reference proteome</keyword>
<dbReference type="GO" id="GO:0003676">
    <property type="term" value="F:nucleic acid binding"/>
    <property type="evidence" value="ECO:0007669"/>
    <property type="project" value="InterPro"/>
</dbReference>
<feature type="domain" description="Polymerase/histidinol phosphatase N-terminal" evidence="9">
    <location>
        <begin position="4"/>
        <end position="87"/>
    </location>
</feature>
<dbReference type="SUPFAM" id="SSF89550">
    <property type="entry name" value="PHP domain-like"/>
    <property type="match status" value="1"/>
</dbReference>
<dbReference type="InterPro" id="IPR011708">
    <property type="entry name" value="DNA_pol3_alpha_NTPase_dom"/>
</dbReference>
<dbReference type="CDD" id="cd04485">
    <property type="entry name" value="DnaE_OBF"/>
    <property type="match status" value="1"/>
</dbReference>
<organism evidence="10 11">
    <name type="scientific">Parafilimonas terrae</name>
    <dbReference type="NCBI Taxonomy" id="1465490"/>
    <lineage>
        <taxon>Bacteria</taxon>
        <taxon>Pseudomonadati</taxon>
        <taxon>Bacteroidota</taxon>
        <taxon>Chitinophagia</taxon>
        <taxon>Chitinophagales</taxon>
        <taxon>Chitinophagaceae</taxon>
        <taxon>Parafilimonas</taxon>
    </lineage>
</organism>
<dbReference type="GO" id="GO:0003887">
    <property type="term" value="F:DNA-directed DNA polymerase activity"/>
    <property type="evidence" value="ECO:0007669"/>
    <property type="project" value="UniProtKB-KW"/>
</dbReference>
<name>A0A1I5RJ30_9BACT</name>
<dbReference type="PANTHER" id="PTHR32294">
    <property type="entry name" value="DNA POLYMERASE III SUBUNIT ALPHA"/>
    <property type="match status" value="1"/>
</dbReference>
<accession>A0A1I5RJ30</accession>
<evidence type="ECO:0000256" key="5">
    <source>
        <dbReference type="ARBA" id="ARBA00022695"/>
    </source>
</evidence>
<evidence type="ECO:0000313" key="10">
    <source>
        <dbReference type="EMBL" id="SFP57936.1"/>
    </source>
</evidence>
<keyword evidence="6" id="KW-0235">DNA replication</keyword>
<dbReference type="OrthoDB" id="9803237at2"/>
<reference evidence="10 11" key="1">
    <citation type="submission" date="2016-10" db="EMBL/GenBank/DDBJ databases">
        <authorList>
            <person name="de Groot N.N."/>
        </authorList>
    </citation>
    <scope>NUCLEOTIDE SEQUENCE [LARGE SCALE GENOMIC DNA]</scope>
    <source>
        <strain evidence="10 11">DSM 28286</strain>
    </source>
</reference>
<dbReference type="Gene3D" id="1.10.150.870">
    <property type="match status" value="1"/>
</dbReference>
<proteinExistence type="predicted"/>
<evidence type="ECO:0000256" key="3">
    <source>
        <dbReference type="ARBA" id="ARBA00019114"/>
    </source>
</evidence>
<dbReference type="NCBIfam" id="TIGR00594">
    <property type="entry name" value="polc"/>
    <property type="match status" value="1"/>
</dbReference>
<dbReference type="EC" id="2.7.7.7" evidence="2"/>
<dbReference type="SMART" id="SM00481">
    <property type="entry name" value="POLIIIAc"/>
    <property type="match status" value="1"/>
</dbReference>
<dbReference type="Gene3D" id="1.10.10.1600">
    <property type="entry name" value="Bacterial DNA polymerase III alpha subunit, thumb domain"/>
    <property type="match status" value="1"/>
</dbReference>
<dbReference type="Pfam" id="PF14579">
    <property type="entry name" value="HHH_6"/>
    <property type="match status" value="1"/>
</dbReference>
<dbReference type="InterPro" id="IPR003141">
    <property type="entry name" value="Pol/His_phosphatase_N"/>
</dbReference>
<dbReference type="InterPro" id="IPR041931">
    <property type="entry name" value="DNA_pol3_alpha_thumb_dom"/>
</dbReference>
<dbReference type="GO" id="GO:0005737">
    <property type="term" value="C:cytoplasm"/>
    <property type="evidence" value="ECO:0007669"/>
    <property type="project" value="UniProtKB-SubCell"/>
</dbReference>
<protein>
    <recommendedName>
        <fullName evidence="3">DNA polymerase III subunit alpha</fullName>
        <ecNumber evidence="2">2.7.7.7</ecNumber>
    </recommendedName>
</protein>
<evidence type="ECO:0000256" key="4">
    <source>
        <dbReference type="ARBA" id="ARBA00022679"/>
    </source>
</evidence>
<dbReference type="PANTHER" id="PTHR32294:SF0">
    <property type="entry name" value="DNA POLYMERASE III SUBUNIT ALPHA"/>
    <property type="match status" value="1"/>
</dbReference>
<keyword evidence="4" id="KW-0808">Transferase</keyword>
<dbReference type="InterPro" id="IPR004365">
    <property type="entry name" value="NA-bd_OB_tRNA"/>
</dbReference>
<dbReference type="GO" id="GO:0008408">
    <property type="term" value="F:3'-5' exonuclease activity"/>
    <property type="evidence" value="ECO:0007669"/>
    <property type="project" value="InterPro"/>
</dbReference>
<keyword evidence="5" id="KW-0548">Nucleotidyltransferase</keyword>
<dbReference type="InterPro" id="IPR029460">
    <property type="entry name" value="DNAPol_HHH"/>
</dbReference>
<dbReference type="EMBL" id="FOXQ01000001">
    <property type="protein sequence ID" value="SFP57936.1"/>
    <property type="molecule type" value="Genomic_DNA"/>
</dbReference>
<dbReference type="STRING" id="1465490.SAMN05444277_101252"/>
<dbReference type="InterPro" id="IPR004805">
    <property type="entry name" value="DnaE2/DnaE/PolC"/>
</dbReference>
<evidence type="ECO:0000313" key="11">
    <source>
        <dbReference type="Proteomes" id="UP000199031"/>
    </source>
</evidence>
<dbReference type="Pfam" id="PF02811">
    <property type="entry name" value="PHP"/>
    <property type="match status" value="1"/>
</dbReference>
<sequence>MQFSHLHVHTQYSLLDGAASISDLYKKAGKLGMPALAITDHGNMFGVFEFVKQAWNNTKVVGKDANGKDVIEPVVKPIVGCEFYVVADRHRKTFSKEQKDERYHQVLLAKNKQGYANLVKLTSLGFIEGMYSKYPRVDKELVEKYHEGLIATTCCIGAYVPQTILHDGEEAAEKEFKWWLDLFGDDYYIELQRHNIKEQEVVNNTLLKFSKKYNVPVIATNDSHYTDRDDFNAHDILLCINTGEKQSTPGFDDFVNDELQIKNRRFKFPNDQFYFKTQDEMAQLFKDVPQSLDNTQAIVDKVEVLNLKKDILLPAFPIPKEFQTTDDSNLNQWNYLHHLTYEGARQRYSEITEEVRERLDFELFTIKTMGFAGYFLIVSDFIKAGREKGVFIGPGRGSAAGSVVAFCIGITNIDPIKYNLLFERFLNPDRKSMPDIDTDFDDEGRQTVINYVVEKYGKNQVAQIITYGTMAAKMSIKDVARVMDLPLAESNALAKMVPDRPGTDLGRVLTAPLTSKEAKEGEKSIEDKEGYGAEELENIKRLREIYKGDDIRGQVLREAERLEGSVRNTGIHAAGIIIAPKDLTELIPVATAKDSDLWVTQIEGSVIEESGVIKMDFLGLKTLSILKTALELIKQNHNIKINLDDIPLDDEKTFLLYQRGETNATFQFESPGMQKYLRELKPDKFADLIAMNALYRPGPIAYIPNYVARKHGREEIVYDIADMEEYLSETYGITVYQEQVMLLSQKLAGFTKGDADVLRKAMGKKDRKTLDKMKGKFMEGAVAKGHDKTILEKVWTDWEAFAQYAFNKSHSTCYGFVAYQTGYLKAHYPSEYMAAVLNHAGAIEKITFFMEECKRMGLKVLGPDINESLKGFAVNKKGEIRFGLGGLKGVGEAAIESIIDERNKNGAYKDIFDLIKRVNQRTVNKKSLESLVYAGAFDCFPEIHRAQYFYTMPNDTVTGIERIIKFGNVFQANKQTQTNTLFGDSVMPAIATPVLPNCPEWSLTEKLDKEKDVTGMFMSGHPLDHFKFELKYYGIMQLTDFCEIKESNTLAAANREKNMRIAGLVTDAQHRISRNGKNFGSMVIEDFSGKAELMLWSDDYVKFKNYLEKGNNLLIYGYFKPRYNGEDYEFKIVAMNLLETAKMNLTRNLEICVEPASLTNEFVQFVDQNVKANPGKSSLKFRIRESQENLEVVLNTTDKGFTMNEEMASFLMDNPDVEVSVGLFN</sequence>
<dbReference type="RefSeq" id="WP_090653694.1">
    <property type="nucleotide sequence ID" value="NZ_FOXQ01000001.1"/>
</dbReference>